<feature type="transmembrane region" description="Helical" evidence="1">
    <location>
        <begin position="92"/>
        <end position="117"/>
    </location>
</feature>
<feature type="transmembrane region" description="Helical" evidence="1">
    <location>
        <begin position="137"/>
        <end position="160"/>
    </location>
</feature>
<evidence type="ECO:0000313" key="2">
    <source>
        <dbReference type="EMBL" id="KAK9063240.1"/>
    </source>
</evidence>
<comment type="caution">
    <text evidence="2">The sequence shown here is derived from an EMBL/GenBank/DDBJ whole genome shotgun (WGS) entry which is preliminary data.</text>
</comment>
<keyword evidence="3" id="KW-1185">Reference proteome</keyword>
<keyword evidence="1" id="KW-0472">Membrane</keyword>
<evidence type="ECO:0000256" key="1">
    <source>
        <dbReference type="SAM" id="Phobius"/>
    </source>
</evidence>
<dbReference type="Proteomes" id="UP001408789">
    <property type="component" value="Unassembled WGS sequence"/>
</dbReference>
<feature type="transmembrane region" description="Helical" evidence="1">
    <location>
        <begin position="172"/>
        <end position="200"/>
    </location>
</feature>
<accession>A0AAP0GY79</accession>
<keyword evidence="1" id="KW-0812">Transmembrane</keyword>
<keyword evidence="1" id="KW-1133">Transmembrane helix</keyword>
<evidence type="ECO:0000313" key="3">
    <source>
        <dbReference type="Proteomes" id="UP001408789"/>
    </source>
</evidence>
<sequence>MSKLSGFLQLLKSPFKIISQNGKLMAFKATLYLIFYTIYFFLFTLLAQPLLLDLTFKLMKLASITPGSPEFTKLLLAIAEDTGIFIGIEAAYVVLFFFAGMFLQTTITIIASCYYSGYDLCLKEVMFTILKTWTRPFITSFWLQLISLGCTSFFLLFFMVPAVDQLFIVTPVLLHLFFLFYTFLIYVSFFWSLGIVLSVVEDSFGFSALGKATEVVNGEKVYGFLLTLFFTRFITRVIQEVTGNLLNLYAA</sequence>
<organism evidence="2 3">
    <name type="scientific">Deinandra increscens subsp. villosa</name>
    <dbReference type="NCBI Taxonomy" id="3103831"/>
    <lineage>
        <taxon>Eukaryota</taxon>
        <taxon>Viridiplantae</taxon>
        <taxon>Streptophyta</taxon>
        <taxon>Embryophyta</taxon>
        <taxon>Tracheophyta</taxon>
        <taxon>Spermatophyta</taxon>
        <taxon>Magnoliopsida</taxon>
        <taxon>eudicotyledons</taxon>
        <taxon>Gunneridae</taxon>
        <taxon>Pentapetalae</taxon>
        <taxon>asterids</taxon>
        <taxon>campanulids</taxon>
        <taxon>Asterales</taxon>
        <taxon>Asteraceae</taxon>
        <taxon>Asteroideae</taxon>
        <taxon>Heliantheae alliance</taxon>
        <taxon>Madieae</taxon>
        <taxon>Madiinae</taxon>
        <taxon>Deinandra</taxon>
    </lineage>
</organism>
<feature type="transmembrane region" description="Helical" evidence="1">
    <location>
        <begin position="220"/>
        <end position="238"/>
    </location>
</feature>
<dbReference type="PANTHER" id="PTHR33133">
    <property type="entry name" value="OS08G0107100 PROTEIN-RELATED"/>
    <property type="match status" value="1"/>
</dbReference>
<dbReference type="AlphaFoldDB" id="A0AAP0GY79"/>
<protein>
    <submittedName>
        <fullName evidence="2">Uncharacterized protein</fullName>
    </submittedName>
</protein>
<gene>
    <name evidence="2" type="ORF">SSX86_017110</name>
</gene>
<reference evidence="2 3" key="1">
    <citation type="submission" date="2024-04" db="EMBL/GenBank/DDBJ databases">
        <title>The reference genome of an endangered Asteraceae, Deinandra increscens subsp. villosa, native to the Central Coast of California.</title>
        <authorList>
            <person name="Guilliams M."/>
            <person name="Hasenstab-Lehman K."/>
            <person name="Meyer R."/>
            <person name="Mcevoy S."/>
        </authorList>
    </citation>
    <scope>NUCLEOTIDE SEQUENCE [LARGE SCALE GENOMIC DNA]</scope>
    <source>
        <tissue evidence="2">Leaf</tissue>
    </source>
</reference>
<proteinExistence type="predicted"/>
<dbReference type="EMBL" id="JBCNJP010000018">
    <property type="protein sequence ID" value="KAK9063240.1"/>
    <property type="molecule type" value="Genomic_DNA"/>
</dbReference>
<feature type="transmembrane region" description="Helical" evidence="1">
    <location>
        <begin position="29"/>
        <end position="52"/>
    </location>
</feature>
<name>A0AAP0GY79_9ASTR</name>
<dbReference type="PANTHER" id="PTHR33133:SF63">
    <property type="entry name" value="TRANSMEMBRANE PROTEIN"/>
    <property type="match status" value="1"/>
</dbReference>